<dbReference type="EMBL" id="BMFA01000001">
    <property type="protein sequence ID" value="GGB36577.1"/>
    <property type="molecule type" value="Genomic_DNA"/>
</dbReference>
<evidence type="ECO:0000256" key="2">
    <source>
        <dbReference type="ARBA" id="ARBA00023125"/>
    </source>
</evidence>
<dbReference type="InterPro" id="IPR001647">
    <property type="entry name" value="HTH_TetR"/>
</dbReference>
<gene>
    <name evidence="6" type="ORF">GCM10011316_05920</name>
</gene>
<dbReference type="InterPro" id="IPR036271">
    <property type="entry name" value="Tet_transcr_reg_TetR-rel_C_sf"/>
</dbReference>
<keyword evidence="3" id="KW-0804">Transcription</keyword>
<feature type="domain" description="HTH tetR-type" evidence="5">
    <location>
        <begin position="7"/>
        <end position="67"/>
    </location>
</feature>
<dbReference type="Gene3D" id="1.10.10.60">
    <property type="entry name" value="Homeodomain-like"/>
    <property type="match status" value="1"/>
</dbReference>
<evidence type="ECO:0000256" key="1">
    <source>
        <dbReference type="ARBA" id="ARBA00023015"/>
    </source>
</evidence>
<dbReference type="Gene3D" id="1.10.357.10">
    <property type="entry name" value="Tetracycline Repressor, domain 2"/>
    <property type="match status" value="1"/>
</dbReference>
<evidence type="ECO:0000256" key="4">
    <source>
        <dbReference type="PROSITE-ProRule" id="PRU00335"/>
    </source>
</evidence>
<dbReference type="RefSeq" id="WP_150494274.1">
    <property type="nucleotide sequence ID" value="NZ_BMFA01000001.1"/>
</dbReference>
<organism evidence="6 7">
    <name type="scientific">Roseibium aquae</name>
    <dbReference type="NCBI Taxonomy" id="1323746"/>
    <lineage>
        <taxon>Bacteria</taxon>
        <taxon>Pseudomonadati</taxon>
        <taxon>Pseudomonadota</taxon>
        <taxon>Alphaproteobacteria</taxon>
        <taxon>Hyphomicrobiales</taxon>
        <taxon>Stappiaceae</taxon>
        <taxon>Roseibium</taxon>
    </lineage>
</organism>
<sequence>MAGRPRKFDEDKALDAFMKVFWTKGYAATSIEDLQDAAGIKRGSFYSTFESKDAVFSAVLERYVQERTLKGLELLNDPEGPRKGLACFLRHIGSTMAEGSRRGCLIFSNVAERTLDGTPQADKLAELNALIAGRIRDKVDLALEHLDASERGLAAQLSAFVMTTLFGLNGMARTGADPNDIRAAAELAAQTIEGKV</sequence>
<dbReference type="GO" id="GO:0003677">
    <property type="term" value="F:DNA binding"/>
    <property type="evidence" value="ECO:0007669"/>
    <property type="project" value="UniProtKB-UniRule"/>
</dbReference>
<dbReference type="Proteomes" id="UP000605148">
    <property type="component" value="Unassembled WGS sequence"/>
</dbReference>
<keyword evidence="7" id="KW-1185">Reference proteome</keyword>
<evidence type="ECO:0000259" key="5">
    <source>
        <dbReference type="PROSITE" id="PS50977"/>
    </source>
</evidence>
<accession>A0A916T9E1</accession>
<reference evidence="6" key="1">
    <citation type="journal article" date="2014" name="Int. J. Syst. Evol. Microbiol.">
        <title>Complete genome sequence of Corynebacterium casei LMG S-19264T (=DSM 44701T), isolated from a smear-ripened cheese.</title>
        <authorList>
            <consortium name="US DOE Joint Genome Institute (JGI-PGF)"/>
            <person name="Walter F."/>
            <person name="Albersmeier A."/>
            <person name="Kalinowski J."/>
            <person name="Ruckert C."/>
        </authorList>
    </citation>
    <scope>NUCLEOTIDE SEQUENCE</scope>
    <source>
        <strain evidence="6">CGMCC 1.12426</strain>
    </source>
</reference>
<keyword evidence="1" id="KW-0805">Transcription regulation</keyword>
<proteinExistence type="predicted"/>
<dbReference type="PROSITE" id="PS50977">
    <property type="entry name" value="HTH_TETR_2"/>
    <property type="match status" value="1"/>
</dbReference>
<dbReference type="SUPFAM" id="SSF46689">
    <property type="entry name" value="Homeodomain-like"/>
    <property type="match status" value="1"/>
</dbReference>
<dbReference type="OrthoDB" id="9779746at2"/>
<dbReference type="InterPro" id="IPR009057">
    <property type="entry name" value="Homeodomain-like_sf"/>
</dbReference>
<evidence type="ECO:0000256" key="3">
    <source>
        <dbReference type="ARBA" id="ARBA00023163"/>
    </source>
</evidence>
<name>A0A916T9E1_9HYPH</name>
<dbReference type="PANTHER" id="PTHR47506:SF1">
    <property type="entry name" value="HTH-TYPE TRANSCRIPTIONAL REGULATOR YJDC"/>
    <property type="match status" value="1"/>
</dbReference>
<dbReference type="AlphaFoldDB" id="A0A916T9E1"/>
<dbReference type="SUPFAM" id="SSF48498">
    <property type="entry name" value="Tetracyclin repressor-like, C-terminal domain"/>
    <property type="match status" value="1"/>
</dbReference>
<reference evidence="6" key="2">
    <citation type="submission" date="2020-09" db="EMBL/GenBank/DDBJ databases">
        <authorList>
            <person name="Sun Q."/>
            <person name="Zhou Y."/>
        </authorList>
    </citation>
    <scope>NUCLEOTIDE SEQUENCE</scope>
    <source>
        <strain evidence="6">CGMCC 1.12426</strain>
    </source>
</reference>
<protein>
    <submittedName>
        <fullName evidence="6">TetR family transcriptional regulator</fullName>
    </submittedName>
</protein>
<feature type="DNA-binding region" description="H-T-H motif" evidence="4">
    <location>
        <begin position="30"/>
        <end position="49"/>
    </location>
</feature>
<keyword evidence="2 4" id="KW-0238">DNA-binding</keyword>
<evidence type="ECO:0000313" key="7">
    <source>
        <dbReference type="Proteomes" id="UP000605148"/>
    </source>
</evidence>
<evidence type="ECO:0000313" key="6">
    <source>
        <dbReference type="EMBL" id="GGB36577.1"/>
    </source>
</evidence>
<comment type="caution">
    <text evidence="6">The sequence shown here is derived from an EMBL/GenBank/DDBJ whole genome shotgun (WGS) entry which is preliminary data.</text>
</comment>
<dbReference type="Pfam" id="PF00440">
    <property type="entry name" value="TetR_N"/>
    <property type="match status" value="1"/>
</dbReference>
<dbReference type="PANTHER" id="PTHR47506">
    <property type="entry name" value="TRANSCRIPTIONAL REGULATORY PROTEIN"/>
    <property type="match status" value="1"/>
</dbReference>